<dbReference type="AlphaFoldDB" id="A0A9P8SZN1"/>
<sequence>MMAVINSVHLQPKLSLATVKAPMNGASIGPTNTAIANRTMAVPLLLLPNMSAKAAGTTTIGAAPKQPAKNRQIKIDSNLSEHAMAKLKTANVNDEIISTGRLPYNSDSGAQITGPVAKPKT</sequence>
<proteinExistence type="predicted"/>
<name>A0A9P8SZN1_9ASCO</name>
<feature type="region of interest" description="Disordered" evidence="1">
    <location>
        <begin position="99"/>
        <end position="121"/>
    </location>
</feature>
<reference evidence="2" key="2">
    <citation type="submission" date="2021-01" db="EMBL/GenBank/DDBJ databases">
        <authorList>
            <person name="Schikora-Tamarit M.A."/>
        </authorList>
    </citation>
    <scope>NUCLEOTIDE SEQUENCE</scope>
    <source>
        <strain evidence="2">CBS6075</strain>
    </source>
</reference>
<accession>A0A9P8SZN1</accession>
<comment type="caution">
    <text evidence="2">The sequence shown here is derived from an EMBL/GenBank/DDBJ whole genome shotgun (WGS) entry which is preliminary data.</text>
</comment>
<keyword evidence="3" id="KW-1185">Reference proteome</keyword>
<dbReference type="EMBL" id="JAEUBE010000511">
    <property type="protein sequence ID" value="KAH3660035.1"/>
    <property type="molecule type" value="Genomic_DNA"/>
</dbReference>
<evidence type="ECO:0000256" key="1">
    <source>
        <dbReference type="SAM" id="MobiDB-lite"/>
    </source>
</evidence>
<organism evidence="2 3">
    <name type="scientific">Ogataea philodendri</name>
    <dbReference type="NCBI Taxonomy" id="1378263"/>
    <lineage>
        <taxon>Eukaryota</taxon>
        <taxon>Fungi</taxon>
        <taxon>Dikarya</taxon>
        <taxon>Ascomycota</taxon>
        <taxon>Saccharomycotina</taxon>
        <taxon>Pichiomycetes</taxon>
        <taxon>Pichiales</taxon>
        <taxon>Pichiaceae</taxon>
        <taxon>Ogataea</taxon>
    </lineage>
</organism>
<protein>
    <submittedName>
        <fullName evidence="2">Uncharacterized protein</fullName>
    </submittedName>
</protein>
<evidence type="ECO:0000313" key="3">
    <source>
        <dbReference type="Proteomes" id="UP000769157"/>
    </source>
</evidence>
<gene>
    <name evidence="2" type="ORF">OGAPHI_007240</name>
</gene>
<reference evidence="2" key="1">
    <citation type="journal article" date="2021" name="Open Biol.">
        <title>Shared evolutionary footprints suggest mitochondrial oxidative damage underlies multiple complex I losses in fungi.</title>
        <authorList>
            <person name="Schikora-Tamarit M.A."/>
            <person name="Marcet-Houben M."/>
            <person name="Nosek J."/>
            <person name="Gabaldon T."/>
        </authorList>
    </citation>
    <scope>NUCLEOTIDE SEQUENCE</scope>
    <source>
        <strain evidence="2">CBS6075</strain>
    </source>
</reference>
<evidence type="ECO:0000313" key="2">
    <source>
        <dbReference type="EMBL" id="KAH3660035.1"/>
    </source>
</evidence>
<dbReference type="GeneID" id="70239204"/>
<dbReference type="Proteomes" id="UP000769157">
    <property type="component" value="Unassembled WGS sequence"/>
</dbReference>
<dbReference type="RefSeq" id="XP_046057746.1">
    <property type="nucleotide sequence ID" value="XM_046208614.1"/>
</dbReference>